<name>A0A6J1Q0D9_9HYME</name>
<dbReference type="InterPro" id="IPR045249">
    <property type="entry name" value="HARBI1-like"/>
</dbReference>
<evidence type="ECO:0000256" key="3">
    <source>
        <dbReference type="ARBA" id="ARBA00004496"/>
    </source>
</evidence>
<dbReference type="GO" id="GO:0004518">
    <property type="term" value="F:nuclease activity"/>
    <property type="evidence" value="ECO:0007669"/>
    <property type="project" value="UniProtKB-KW"/>
</dbReference>
<dbReference type="GeneID" id="112456553"/>
<evidence type="ECO:0000256" key="10">
    <source>
        <dbReference type="ARBA" id="ARBA00023242"/>
    </source>
</evidence>
<dbReference type="PRINTS" id="PR02086">
    <property type="entry name" value="PUTNUCHARBI1"/>
</dbReference>
<keyword evidence="6" id="KW-0963">Cytoplasm</keyword>
<comment type="subcellular location">
    <subcellularLocation>
        <location evidence="3">Cytoplasm</location>
    </subcellularLocation>
    <subcellularLocation>
        <location evidence="2">Nucleus</location>
    </subcellularLocation>
</comment>
<dbReference type="GO" id="GO:0005634">
    <property type="term" value="C:nucleus"/>
    <property type="evidence" value="ECO:0007669"/>
    <property type="project" value="UniProtKB-SubCell"/>
</dbReference>
<evidence type="ECO:0000259" key="13">
    <source>
        <dbReference type="Pfam" id="PF13359"/>
    </source>
</evidence>
<evidence type="ECO:0000313" key="15">
    <source>
        <dbReference type="RefSeq" id="XP_024874941.1"/>
    </source>
</evidence>
<evidence type="ECO:0000256" key="4">
    <source>
        <dbReference type="ARBA" id="ARBA00006958"/>
    </source>
</evidence>
<organism evidence="14 15">
    <name type="scientific">Temnothorax curvispinosus</name>
    <dbReference type="NCBI Taxonomy" id="300111"/>
    <lineage>
        <taxon>Eukaryota</taxon>
        <taxon>Metazoa</taxon>
        <taxon>Ecdysozoa</taxon>
        <taxon>Arthropoda</taxon>
        <taxon>Hexapoda</taxon>
        <taxon>Insecta</taxon>
        <taxon>Pterygota</taxon>
        <taxon>Neoptera</taxon>
        <taxon>Endopterygota</taxon>
        <taxon>Hymenoptera</taxon>
        <taxon>Apocrita</taxon>
        <taxon>Aculeata</taxon>
        <taxon>Formicoidea</taxon>
        <taxon>Formicidae</taxon>
        <taxon>Myrmicinae</taxon>
        <taxon>Temnothorax</taxon>
    </lineage>
</organism>
<evidence type="ECO:0000313" key="14">
    <source>
        <dbReference type="Proteomes" id="UP000504618"/>
    </source>
</evidence>
<dbReference type="OrthoDB" id="2668416at2759"/>
<dbReference type="RefSeq" id="XP_024874941.1">
    <property type="nucleotide sequence ID" value="XM_025019173.1"/>
</dbReference>
<keyword evidence="9" id="KW-0378">Hydrolase</keyword>
<evidence type="ECO:0000256" key="6">
    <source>
        <dbReference type="ARBA" id="ARBA00022490"/>
    </source>
</evidence>
<dbReference type="GO" id="GO:0046872">
    <property type="term" value="F:metal ion binding"/>
    <property type="evidence" value="ECO:0007669"/>
    <property type="project" value="UniProtKB-KW"/>
</dbReference>
<evidence type="ECO:0000256" key="1">
    <source>
        <dbReference type="ARBA" id="ARBA00001968"/>
    </source>
</evidence>
<dbReference type="Proteomes" id="UP000504618">
    <property type="component" value="Unplaced"/>
</dbReference>
<accession>A0A6J1Q0D9</accession>
<dbReference type="GO" id="GO:0005737">
    <property type="term" value="C:cytoplasm"/>
    <property type="evidence" value="ECO:0007669"/>
    <property type="project" value="UniProtKB-SubCell"/>
</dbReference>
<comment type="similarity">
    <text evidence="4">Belongs to the HARBI1 family.</text>
</comment>
<dbReference type="GO" id="GO:0016787">
    <property type="term" value="F:hydrolase activity"/>
    <property type="evidence" value="ECO:0007669"/>
    <property type="project" value="UniProtKB-KW"/>
</dbReference>
<feature type="domain" description="DDE Tnp4" evidence="13">
    <location>
        <begin position="175"/>
        <end position="329"/>
    </location>
</feature>
<evidence type="ECO:0000256" key="2">
    <source>
        <dbReference type="ARBA" id="ARBA00004123"/>
    </source>
</evidence>
<evidence type="ECO:0000256" key="7">
    <source>
        <dbReference type="ARBA" id="ARBA00022722"/>
    </source>
</evidence>
<sequence length="378" mass="43546">MDAKMNAIKIIVLRYRNCDTSEDSSSSDDEWNVLLFKREKRKHRPRIQNYVDNVVVRYMGHDFKSHFRMSKATFQYLLEMLRPYLTRKTKGCPMIPASHQLMIAIWKMATMDSYRSVCDRFNVGRATAVRAVRKVTRALFLNSSTFIKWPTGDRAIRVMQGFKESSGFPNTIGAIDGTHIRIDAPKENHVDYINRKGFHSIQLQLVCDHRTLITHCYAGHPGSVHDQRVFRQSEVANYLNDEEKFPADSHLLGDAAYEIHQHLLTPFRDNGHLTEAQNNYNYRMSVARVTVERCIGLLKGRMRSLLHCLPMSRVALMAEYVITCCVVHNICTLRSDDIPEVITIPPALQECNRAEENLQRRQNAGGVAKRNLIMHTLL</sequence>
<reference evidence="15" key="1">
    <citation type="submission" date="2025-08" db="UniProtKB">
        <authorList>
            <consortium name="RefSeq"/>
        </authorList>
    </citation>
    <scope>IDENTIFICATION</scope>
    <source>
        <tissue evidence="15">Whole body</tissue>
    </source>
</reference>
<proteinExistence type="inferred from homology"/>
<comment type="cofactor">
    <cofactor evidence="1">
        <name>a divalent metal cation</name>
        <dbReference type="ChEBI" id="CHEBI:60240"/>
    </cofactor>
</comment>
<gene>
    <name evidence="15" type="primary">LOC112456553</name>
</gene>
<comment type="function">
    <text evidence="12">Transposase-derived protein that may have nuclease activity. Does not have transposase activity.</text>
</comment>
<evidence type="ECO:0000256" key="8">
    <source>
        <dbReference type="ARBA" id="ARBA00022723"/>
    </source>
</evidence>
<dbReference type="Pfam" id="PF13359">
    <property type="entry name" value="DDE_Tnp_4"/>
    <property type="match status" value="1"/>
</dbReference>
<keyword evidence="14" id="KW-1185">Reference proteome</keyword>
<dbReference type="PANTHER" id="PTHR22930">
    <property type="match status" value="1"/>
</dbReference>
<protein>
    <recommendedName>
        <fullName evidence="5">Putative nuclease HARBI1</fullName>
    </recommendedName>
    <alternativeName>
        <fullName evidence="11">Harbinger transposase-derived nuclease</fullName>
    </alternativeName>
</protein>
<keyword evidence="7" id="KW-0540">Nuclease</keyword>
<evidence type="ECO:0000256" key="12">
    <source>
        <dbReference type="ARBA" id="ARBA00045850"/>
    </source>
</evidence>
<evidence type="ECO:0000256" key="11">
    <source>
        <dbReference type="ARBA" id="ARBA00030126"/>
    </source>
</evidence>
<dbReference type="InterPro" id="IPR027806">
    <property type="entry name" value="HARBI1_dom"/>
</dbReference>
<dbReference type="InterPro" id="IPR026103">
    <property type="entry name" value="HARBI1_animal"/>
</dbReference>
<keyword evidence="8" id="KW-0479">Metal-binding</keyword>
<keyword evidence="10" id="KW-0539">Nucleus</keyword>
<dbReference type="PANTHER" id="PTHR22930:SF85">
    <property type="entry name" value="GH03217P-RELATED"/>
    <property type="match status" value="1"/>
</dbReference>
<dbReference type="AlphaFoldDB" id="A0A6J1Q0D9"/>
<evidence type="ECO:0000256" key="9">
    <source>
        <dbReference type="ARBA" id="ARBA00022801"/>
    </source>
</evidence>
<evidence type="ECO:0000256" key="5">
    <source>
        <dbReference type="ARBA" id="ARBA00015519"/>
    </source>
</evidence>